<evidence type="ECO:0000313" key="2">
    <source>
        <dbReference type="Proteomes" id="UP000005291"/>
    </source>
</evidence>
<organism evidence="1 2">
    <name type="scientific">Microcystis aeruginosa PCC 9808</name>
    <dbReference type="NCBI Taxonomy" id="1160284"/>
    <lineage>
        <taxon>Bacteria</taxon>
        <taxon>Bacillati</taxon>
        <taxon>Cyanobacteriota</taxon>
        <taxon>Cyanophyceae</taxon>
        <taxon>Oscillatoriophycideae</taxon>
        <taxon>Chroococcales</taxon>
        <taxon>Microcystaceae</taxon>
        <taxon>Microcystis</taxon>
    </lineage>
</organism>
<evidence type="ECO:0000313" key="1">
    <source>
        <dbReference type="EMBL" id="CCI26570.1"/>
    </source>
</evidence>
<sequence length="105" mass="12025">MKITIEYLGEIVEIETPDNNPDSWHVPKITVPEDLQDLFDLDLKRIQLHGHYGHLVDIRGDCSNLDLQACFYMQDFEKATFPFKLISVEPQIFPNPNFPPPGAVS</sequence>
<dbReference type="HOGENOM" id="CLU_2233410_0_0_3"/>
<dbReference type="Proteomes" id="UP000005291">
    <property type="component" value="Unassembled WGS sequence"/>
</dbReference>
<name>I4HWZ6_MICAE</name>
<proteinExistence type="predicted"/>
<reference evidence="1 2" key="1">
    <citation type="submission" date="2012-04" db="EMBL/GenBank/DDBJ databases">
        <authorList>
            <person name="Genoscope - CEA"/>
        </authorList>
    </citation>
    <scope>NUCLEOTIDE SEQUENCE [LARGE SCALE GENOMIC DNA]</scope>
    <source>
        <strain evidence="1 2">9808</strain>
    </source>
</reference>
<dbReference type="RefSeq" id="WP_002794683.1">
    <property type="nucleotide sequence ID" value="NZ_HE973594.1"/>
</dbReference>
<accession>I4HWZ6</accession>
<dbReference type="EMBL" id="CAIN01000240">
    <property type="protein sequence ID" value="CCI26570.1"/>
    <property type="molecule type" value="Genomic_DNA"/>
</dbReference>
<comment type="caution">
    <text evidence="1">The sequence shown here is derived from an EMBL/GenBank/DDBJ whole genome shotgun (WGS) entry which is preliminary data.</text>
</comment>
<gene>
    <name evidence="1" type="ORF">MICAG_3140003</name>
</gene>
<protein>
    <submittedName>
        <fullName evidence="1">Uncharacterized protein</fullName>
    </submittedName>
</protein>
<dbReference type="AlphaFoldDB" id="I4HWZ6"/>